<evidence type="ECO:0000313" key="2">
    <source>
        <dbReference type="Proteomes" id="UP001058074"/>
    </source>
</evidence>
<proteinExistence type="predicted"/>
<name>A0ACB5RCW2_9CLOT</name>
<protein>
    <submittedName>
        <fullName evidence="1">Uncharacterized protein</fullName>
    </submittedName>
</protein>
<accession>A0ACB5RCW2</accession>
<comment type="caution">
    <text evidence="1">The sequence shown here is derived from an EMBL/GenBank/DDBJ whole genome shotgun (WGS) entry which is preliminary data.</text>
</comment>
<dbReference type="EMBL" id="BROD01000001">
    <property type="protein sequence ID" value="GKX66586.1"/>
    <property type="molecule type" value="Genomic_DNA"/>
</dbReference>
<reference evidence="1" key="1">
    <citation type="journal article" date="2025" name="Int. J. Syst. Evol. Microbiol.">
        <title>Inconstantimicrobium mannanitabidum sp. nov., a novel member of the family Clostridiaceae isolated from anoxic soil under the treatment of reductive soil disinfestation.</title>
        <authorList>
            <person name="Ueki A."/>
            <person name="Tonouchi A."/>
            <person name="Honma S."/>
            <person name="Kaku N."/>
            <person name="Ueki K."/>
        </authorList>
    </citation>
    <scope>NUCLEOTIDE SEQUENCE</scope>
    <source>
        <strain evidence="1">TW13</strain>
    </source>
</reference>
<sequence>MKITKKDGILSEFDIERVGRSLENSAKNVGFELSESNLKIVLKQVEKKVQALNGIARVTSTYEVRGVVFQVLKSNGFTELCRAYMGV</sequence>
<organism evidence="1 2">
    <name type="scientific">Inconstantimicrobium mannanitabidum</name>
    <dbReference type="NCBI Taxonomy" id="1604901"/>
    <lineage>
        <taxon>Bacteria</taxon>
        <taxon>Bacillati</taxon>
        <taxon>Bacillota</taxon>
        <taxon>Clostridia</taxon>
        <taxon>Eubacteriales</taxon>
        <taxon>Clostridiaceae</taxon>
        <taxon>Inconstantimicrobium</taxon>
    </lineage>
</organism>
<dbReference type="Proteomes" id="UP001058074">
    <property type="component" value="Unassembled WGS sequence"/>
</dbReference>
<evidence type="ECO:0000313" key="1">
    <source>
        <dbReference type="EMBL" id="GKX66586.1"/>
    </source>
</evidence>
<gene>
    <name evidence="1" type="ORF">rsdtw13_18440</name>
</gene>
<keyword evidence="2" id="KW-1185">Reference proteome</keyword>